<dbReference type="Pfam" id="PF12937">
    <property type="entry name" value="F-box-like"/>
    <property type="match status" value="1"/>
</dbReference>
<evidence type="ECO:0000313" key="2">
    <source>
        <dbReference type="EMBL" id="KZP00876.1"/>
    </source>
</evidence>
<protein>
    <recommendedName>
        <fullName evidence="1">F-box domain-containing protein</fullName>
    </recommendedName>
</protein>
<evidence type="ECO:0000313" key="3">
    <source>
        <dbReference type="Proteomes" id="UP000076738"/>
    </source>
</evidence>
<dbReference type="SUPFAM" id="SSF81383">
    <property type="entry name" value="F-box domain"/>
    <property type="match status" value="1"/>
</dbReference>
<organism evidence="2 3">
    <name type="scientific">Calocera viscosa (strain TUFC12733)</name>
    <dbReference type="NCBI Taxonomy" id="1330018"/>
    <lineage>
        <taxon>Eukaryota</taxon>
        <taxon>Fungi</taxon>
        <taxon>Dikarya</taxon>
        <taxon>Basidiomycota</taxon>
        <taxon>Agaricomycotina</taxon>
        <taxon>Dacrymycetes</taxon>
        <taxon>Dacrymycetales</taxon>
        <taxon>Dacrymycetaceae</taxon>
        <taxon>Calocera</taxon>
    </lineage>
</organism>
<dbReference type="EMBL" id="KV417268">
    <property type="protein sequence ID" value="KZP00876.1"/>
    <property type="molecule type" value="Genomic_DNA"/>
</dbReference>
<dbReference type="AlphaFoldDB" id="A0A167RGC0"/>
<name>A0A167RGC0_CALVF</name>
<gene>
    <name evidence="2" type="ORF">CALVIDRAFT_595041</name>
</gene>
<dbReference type="Gene3D" id="1.20.1280.50">
    <property type="match status" value="1"/>
</dbReference>
<proteinExistence type="predicted"/>
<sequence length="405" mass="46733">MTTVTKSFSLDPTAPCFISQLPDELLSAVFERIVATYEYSAVSLPSLYAFLRSATCVCRKWYRVAAHTPRLWRTLHTFGPECSLLLERSGVVPLHVVCNIEDLAAFFLGDLDLPGLESRLEYLSIAARQDYNLYGSSPRDFFHIMNAIPRQIPGDSLRKLPALTDATLGPARLIEFGNLIAFSSYAHMLRRLRLRTITWSWYPQTTLPENRRNAQFPRLEELELINLSLANVEEVLYFSEMPSLRRLLIIVGDDEGYKQLEHPIQRTFHGASLVDLCLDTSHLTLGDIIELVTSLPTVEQLGLFRQPMSAYKQKFQELFHCLAQKQGTTFRMLPSLKTLAYYDVMVGLEDLRLLVEAREYYRQPIVELGFKELKSSWYLDKDFKWLKKRVKLFEWLPRYLAGMTD</sequence>
<reference evidence="2 3" key="1">
    <citation type="journal article" date="2016" name="Mol. Biol. Evol.">
        <title>Comparative Genomics of Early-Diverging Mushroom-Forming Fungi Provides Insights into the Origins of Lignocellulose Decay Capabilities.</title>
        <authorList>
            <person name="Nagy L.G."/>
            <person name="Riley R."/>
            <person name="Tritt A."/>
            <person name="Adam C."/>
            <person name="Daum C."/>
            <person name="Floudas D."/>
            <person name="Sun H."/>
            <person name="Yadav J.S."/>
            <person name="Pangilinan J."/>
            <person name="Larsson K.H."/>
            <person name="Matsuura K."/>
            <person name="Barry K."/>
            <person name="Labutti K."/>
            <person name="Kuo R."/>
            <person name="Ohm R.A."/>
            <person name="Bhattacharya S.S."/>
            <person name="Shirouzu T."/>
            <person name="Yoshinaga Y."/>
            <person name="Martin F.M."/>
            <person name="Grigoriev I.V."/>
            <person name="Hibbett D.S."/>
        </authorList>
    </citation>
    <scope>NUCLEOTIDE SEQUENCE [LARGE SCALE GENOMIC DNA]</scope>
    <source>
        <strain evidence="2 3">TUFC12733</strain>
    </source>
</reference>
<evidence type="ECO:0000259" key="1">
    <source>
        <dbReference type="Pfam" id="PF12937"/>
    </source>
</evidence>
<dbReference type="STRING" id="1330018.A0A167RGC0"/>
<dbReference type="OrthoDB" id="3232608at2759"/>
<accession>A0A167RGC0</accession>
<dbReference type="Proteomes" id="UP000076738">
    <property type="component" value="Unassembled WGS sequence"/>
</dbReference>
<keyword evidence="3" id="KW-1185">Reference proteome</keyword>
<dbReference type="SUPFAM" id="SSF52047">
    <property type="entry name" value="RNI-like"/>
    <property type="match status" value="1"/>
</dbReference>
<dbReference type="InterPro" id="IPR001810">
    <property type="entry name" value="F-box_dom"/>
</dbReference>
<dbReference type="InterPro" id="IPR036047">
    <property type="entry name" value="F-box-like_dom_sf"/>
</dbReference>
<feature type="domain" description="F-box" evidence="1">
    <location>
        <begin position="18"/>
        <end position="76"/>
    </location>
</feature>